<evidence type="ECO:0000313" key="1">
    <source>
        <dbReference type="EMBL" id="MPM34219.1"/>
    </source>
</evidence>
<comment type="caution">
    <text evidence="1">The sequence shown here is derived from an EMBL/GenBank/DDBJ whole genome shotgun (WGS) entry which is preliminary data.</text>
</comment>
<accession>A0A644Z0Y8</accession>
<dbReference type="EMBL" id="VSSQ01006907">
    <property type="protein sequence ID" value="MPM34219.1"/>
    <property type="molecule type" value="Genomic_DNA"/>
</dbReference>
<protein>
    <recommendedName>
        <fullName evidence="2">N-acetyltransferase domain-containing protein</fullName>
    </recommendedName>
</protein>
<dbReference type="AlphaFoldDB" id="A0A644Z0Y8"/>
<gene>
    <name evidence="1" type="ORF">SDC9_80801</name>
</gene>
<reference evidence="1" key="1">
    <citation type="submission" date="2019-08" db="EMBL/GenBank/DDBJ databases">
        <authorList>
            <person name="Kucharzyk K."/>
            <person name="Murdoch R.W."/>
            <person name="Higgins S."/>
            <person name="Loffler F."/>
        </authorList>
    </citation>
    <scope>NUCLEOTIDE SEQUENCE</scope>
</reference>
<evidence type="ECO:0008006" key="2">
    <source>
        <dbReference type="Google" id="ProtNLM"/>
    </source>
</evidence>
<sequence length="252" mass="28071">MQHTSGDRSARLAYLLPSPVEDHPGLSGLIEFLCIHAGKMGAVNLLAEVPDSAPLLEVMRKNSFSIYGWESIWQLPVRSSENLEKFSENWQRMTPAEEPTLRGLYQTLVPPLVQTSEVFSGADVPRLVYRNSSGEIVAYVESLSGLRGIYLKPIIHPAIENIEDLLNGLLALFQGLGKPVYLQMRSYQAWITPALEKLGAQTTVHFALLVRHLAIAQYATANHRILTLDNRQPEANASPMVNKISDNNQMQK</sequence>
<organism evidence="1">
    <name type="scientific">bioreactor metagenome</name>
    <dbReference type="NCBI Taxonomy" id="1076179"/>
    <lineage>
        <taxon>unclassified sequences</taxon>
        <taxon>metagenomes</taxon>
        <taxon>ecological metagenomes</taxon>
    </lineage>
</organism>
<proteinExistence type="predicted"/>
<name>A0A644Z0Y8_9ZZZZ</name>